<proteinExistence type="predicted"/>
<dbReference type="InterPro" id="IPR000719">
    <property type="entry name" value="Prot_kinase_dom"/>
</dbReference>
<dbReference type="KEGG" id="psco:LY89DRAFT_505360"/>
<evidence type="ECO:0000313" key="2">
    <source>
        <dbReference type="EMBL" id="KUJ18811.1"/>
    </source>
</evidence>
<evidence type="ECO:0000313" key="3">
    <source>
        <dbReference type="Proteomes" id="UP000070700"/>
    </source>
</evidence>
<dbReference type="GO" id="GO:0005524">
    <property type="term" value="F:ATP binding"/>
    <property type="evidence" value="ECO:0007669"/>
    <property type="project" value="InterPro"/>
</dbReference>
<sequence>MRAFHWNNATRREDLAKAIRYELDAALKCRNKDSHEFICLDDIEKIWTLQRIQSLSKGLPWDKPALHERALADYRLVLSVLVWIHWDGWSDFGKVFLEHVDRRRIFDREDRYLPFDATTELLTQQNHNNEFLKRQYIFIPIELAEEGSNQHATNKDDYEALYRMPFLDTKVIGTGATGDVFKALIAPKYFLYEQGHQNLKPMWVAIKRIQRSDEVKVKNFTAEQKALRVFKQCLQKHENIMHSFLSFTHGAHFVIISPLADLDLAAFFSGVYDGFEARQRSFTPFDLFQEAACLAGALHFLHNGLELRGSKIACAHLDFKPDNREASRTRIYCKRKLLRQLPAPGSQLPF</sequence>
<dbReference type="SUPFAM" id="SSF56112">
    <property type="entry name" value="Protein kinase-like (PK-like)"/>
    <property type="match status" value="1"/>
</dbReference>
<dbReference type="Proteomes" id="UP000070700">
    <property type="component" value="Unassembled WGS sequence"/>
</dbReference>
<organism evidence="2 3">
    <name type="scientific">Mollisia scopiformis</name>
    <name type="common">Conifer needle endophyte fungus</name>
    <name type="synonym">Phialocephala scopiformis</name>
    <dbReference type="NCBI Taxonomy" id="149040"/>
    <lineage>
        <taxon>Eukaryota</taxon>
        <taxon>Fungi</taxon>
        <taxon>Dikarya</taxon>
        <taxon>Ascomycota</taxon>
        <taxon>Pezizomycotina</taxon>
        <taxon>Leotiomycetes</taxon>
        <taxon>Helotiales</taxon>
        <taxon>Mollisiaceae</taxon>
        <taxon>Mollisia</taxon>
    </lineage>
</organism>
<feature type="domain" description="Protein kinase" evidence="1">
    <location>
        <begin position="166"/>
        <end position="350"/>
    </location>
</feature>
<dbReference type="RefSeq" id="XP_018073166.1">
    <property type="nucleotide sequence ID" value="XM_018208011.1"/>
</dbReference>
<name>A0A194XF86_MOLSC</name>
<dbReference type="PROSITE" id="PS50011">
    <property type="entry name" value="PROTEIN_KINASE_DOM"/>
    <property type="match status" value="1"/>
</dbReference>
<dbReference type="EMBL" id="KQ947412">
    <property type="protein sequence ID" value="KUJ18811.1"/>
    <property type="molecule type" value="Genomic_DNA"/>
</dbReference>
<dbReference type="InterPro" id="IPR011009">
    <property type="entry name" value="Kinase-like_dom_sf"/>
</dbReference>
<evidence type="ECO:0000259" key="1">
    <source>
        <dbReference type="PROSITE" id="PS50011"/>
    </source>
</evidence>
<protein>
    <recommendedName>
        <fullName evidence="1">Protein kinase domain-containing protein</fullName>
    </recommendedName>
</protein>
<dbReference type="GO" id="GO:0004672">
    <property type="term" value="F:protein kinase activity"/>
    <property type="evidence" value="ECO:0007669"/>
    <property type="project" value="InterPro"/>
</dbReference>
<dbReference type="OrthoDB" id="5986190at2759"/>
<gene>
    <name evidence="2" type="ORF">LY89DRAFT_505360</name>
</gene>
<reference evidence="2 3" key="1">
    <citation type="submission" date="2015-10" db="EMBL/GenBank/DDBJ databases">
        <title>Full genome of DAOMC 229536 Phialocephala scopiformis, a fungal endophyte of spruce producing the potent anti-insectan compound rugulosin.</title>
        <authorList>
            <consortium name="DOE Joint Genome Institute"/>
            <person name="Walker A.K."/>
            <person name="Frasz S.L."/>
            <person name="Seifert K.A."/>
            <person name="Miller J.D."/>
            <person name="Mondo S.J."/>
            <person name="Labutti K."/>
            <person name="Lipzen A."/>
            <person name="Dockter R."/>
            <person name="Kennedy M."/>
            <person name="Grigoriev I.V."/>
            <person name="Spatafora J.W."/>
        </authorList>
    </citation>
    <scope>NUCLEOTIDE SEQUENCE [LARGE SCALE GENOMIC DNA]</scope>
    <source>
        <strain evidence="2 3">CBS 120377</strain>
    </source>
</reference>
<dbReference type="GeneID" id="28817737"/>
<dbReference type="InParanoid" id="A0A194XF86"/>
<dbReference type="Gene3D" id="1.10.510.10">
    <property type="entry name" value="Transferase(Phosphotransferase) domain 1"/>
    <property type="match status" value="1"/>
</dbReference>
<keyword evidence="3" id="KW-1185">Reference proteome</keyword>
<dbReference type="AlphaFoldDB" id="A0A194XF86"/>
<accession>A0A194XF86</accession>
<dbReference type="STRING" id="149040.A0A194XF86"/>